<feature type="domain" description="Helicase C-terminal" evidence="9">
    <location>
        <begin position="409"/>
        <end position="565"/>
    </location>
</feature>
<dbReference type="AlphaFoldDB" id="A0A3D8IDZ5"/>
<dbReference type="SMART" id="SM00490">
    <property type="entry name" value="HELICc"/>
    <property type="match status" value="1"/>
</dbReference>
<evidence type="ECO:0000256" key="5">
    <source>
        <dbReference type="ARBA" id="ARBA00022840"/>
    </source>
</evidence>
<sequence length="598" mass="68255">MGLGLGFSKFGKTPFEAVLYSLPKGYTNTFLSESLEVNQNIVLEVEVRNYKNLKVAHILCFAPKFECEIELLIFHPKPYHKSIFKPDSVLIVSGKLQKNAGFYTLLQPKVLKNTGEIVLNFGFKGMKEKSARDFANGITLGFLQEFYPKVPLWVLESLVKIYHPNEKFVQDFAKNHSFFGKFLEAIKFVEIYEYMRLLRSKKRHFLSLISLNNPIQSWIESLPFELTKGQENAICEIQASLQSNQSARRVIVGDVGCGKTIVILASVMMAYPHRSVLMAPTSILAKQLFDEAQKFLPNHLKIALLTQSDKKGDLSQSDFIIGTHALLYQDLSNCALVMIDEQHRFGTAQRNTLERMFECDSKRAHILQFSATPIPRTQAMIESNFVDFSFIKDLPFKKDITTRIIYKNDFKDLLEHIRQEIAQKHQIIIVYPLVEESKNSNYTALKEGEEFWKKNFEGVYSTYGKDKNKEQVLEEFRERGKILLATTVVEVGISLPSLSTIVIVGAERLGLATLHQLRGRVSRNGLKGYCFLFTKQQQTERLARFSQTQNGFEIAQMDLEYRNSGDLLSGEMQSGRQFAWVDLGKDEGIIKEAKNALS</sequence>
<dbReference type="PANTHER" id="PTHR47964">
    <property type="entry name" value="ATP-DEPENDENT DNA HELICASE HOMOLOG RECG, CHLOROPLASTIC"/>
    <property type="match status" value="1"/>
</dbReference>
<accession>A0A3D8IDZ5</accession>
<keyword evidence="11" id="KW-1185">Reference proteome</keyword>
<evidence type="ECO:0000256" key="2">
    <source>
        <dbReference type="ARBA" id="ARBA00022763"/>
    </source>
</evidence>
<evidence type="ECO:0000313" key="11">
    <source>
        <dbReference type="Proteomes" id="UP000256650"/>
    </source>
</evidence>
<evidence type="ECO:0000259" key="8">
    <source>
        <dbReference type="PROSITE" id="PS51192"/>
    </source>
</evidence>
<dbReference type="PROSITE" id="PS51192">
    <property type="entry name" value="HELICASE_ATP_BIND_1"/>
    <property type="match status" value="1"/>
</dbReference>
<dbReference type="RefSeq" id="WP_115551389.1">
    <property type="nucleotide sequence ID" value="NZ_CAPLFH010000012.1"/>
</dbReference>
<dbReference type="SMART" id="SM00487">
    <property type="entry name" value="DEXDc"/>
    <property type="match status" value="1"/>
</dbReference>
<evidence type="ECO:0000259" key="9">
    <source>
        <dbReference type="PROSITE" id="PS51194"/>
    </source>
</evidence>
<name>A0A3D8IDZ5_9HELI</name>
<evidence type="ECO:0000313" key="10">
    <source>
        <dbReference type="EMBL" id="RDU63362.1"/>
    </source>
</evidence>
<keyword evidence="6" id="KW-0238">DNA-binding</keyword>
<dbReference type="GO" id="GO:0003677">
    <property type="term" value="F:DNA binding"/>
    <property type="evidence" value="ECO:0007669"/>
    <property type="project" value="UniProtKB-KW"/>
</dbReference>
<protein>
    <submittedName>
        <fullName evidence="10">ATP-dependent DNA helicase RecG</fullName>
    </submittedName>
</protein>
<evidence type="ECO:0000256" key="4">
    <source>
        <dbReference type="ARBA" id="ARBA00022806"/>
    </source>
</evidence>
<dbReference type="InterPro" id="IPR001650">
    <property type="entry name" value="Helicase_C-like"/>
</dbReference>
<dbReference type="GO" id="GO:0006281">
    <property type="term" value="P:DNA repair"/>
    <property type="evidence" value="ECO:0007669"/>
    <property type="project" value="UniProtKB-KW"/>
</dbReference>
<dbReference type="PANTHER" id="PTHR47964:SF1">
    <property type="entry name" value="ATP-DEPENDENT DNA HELICASE HOMOLOG RECG, CHLOROPLASTIC"/>
    <property type="match status" value="1"/>
</dbReference>
<dbReference type="NCBIfam" id="NF008169">
    <property type="entry name" value="PRK10917.2-3"/>
    <property type="match status" value="1"/>
</dbReference>
<keyword evidence="3" id="KW-0378">Hydrolase</keyword>
<dbReference type="InterPro" id="IPR014001">
    <property type="entry name" value="Helicase_ATP-bd"/>
</dbReference>
<comment type="caution">
    <text evidence="10">The sequence shown here is derived from an EMBL/GenBank/DDBJ whole genome shotgun (WGS) entry which is preliminary data.</text>
</comment>
<evidence type="ECO:0000256" key="1">
    <source>
        <dbReference type="ARBA" id="ARBA00022741"/>
    </source>
</evidence>
<keyword evidence="2" id="KW-0227">DNA damage</keyword>
<dbReference type="Pfam" id="PF00271">
    <property type="entry name" value="Helicase_C"/>
    <property type="match status" value="1"/>
</dbReference>
<keyword evidence="5" id="KW-0067">ATP-binding</keyword>
<dbReference type="GO" id="GO:0016787">
    <property type="term" value="F:hydrolase activity"/>
    <property type="evidence" value="ECO:0007669"/>
    <property type="project" value="UniProtKB-KW"/>
</dbReference>
<dbReference type="InterPro" id="IPR027417">
    <property type="entry name" value="P-loop_NTPase"/>
</dbReference>
<dbReference type="Proteomes" id="UP000256650">
    <property type="component" value="Unassembled WGS sequence"/>
</dbReference>
<dbReference type="OrthoDB" id="9804325at2"/>
<evidence type="ECO:0000256" key="6">
    <source>
        <dbReference type="ARBA" id="ARBA00023125"/>
    </source>
</evidence>
<reference evidence="10 11" key="1">
    <citation type="submission" date="2018-04" db="EMBL/GenBank/DDBJ databases">
        <title>Novel Campyloabacter and Helicobacter Species and Strains.</title>
        <authorList>
            <person name="Mannion A.J."/>
            <person name="Shen Z."/>
            <person name="Fox J.G."/>
        </authorList>
    </citation>
    <scope>NUCLEOTIDE SEQUENCE [LARGE SCALE GENOMIC DNA]</scope>
    <source>
        <strain evidence="10 11">MIT 99-5101</strain>
    </source>
</reference>
<dbReference type="GO" id="GO:0003678">
    <property type="term" value="F:DNA helicase activity"/>
    <property type="evidence" value="ECO:0007669"/>
    <property type="project" value="TreeGrafter"/>
</dbReference>
<dbReference type="Gene3D" id="3.40.50.300">
    <property type="entry name" value="P-loop containing nucleotide triphosphate hydrolases"/>
    <property type="match status" value="2"/>
</dbReference>
<dbReference type="EMBL" id="NXLS01000003">
    <property type="protein sequence ID" value="RDU63362.1"/>
    <property type="molecule type" value="Genomic_DNA"/>
</dbReference>
<dbReference type="InterPro" id="IPR011545">
    <property type="entry name" value="DEAD/DEAH_box_helicase_dom"/>
</dbReference>
<gene>
    <name evidence="10" type="ORF">CQA43_04350</name>
</gene>
<dbReference type="PROSITE" id="PS51194">
    <property type="entry name" value="HELICASE_CTER"/>
    <property type="match status" value="1"/>
</dbReference>
<dbReference type="GO" id="GO:0005524">
    <property type="term" value="F:ATP binding"/>
    <property type="evidence" value="ECO:0007669"/>
    <property type="project" value="UniProtKB-KW"/>
</dbReference>
<keyword evidence="4 10" id="KW-0347">Helicase</keyword>
<dbReference type="InterPro" id="IPR047112">
    <property type="entry name" value="RecG/Mfd"/>
</dbReference>
<evidence type="ECO:0000256" key="7">
    <source>
        <dbReference type="ARBA" id="ARBA00023204"/>
    </source>
</evidence>
<keyword evidence="7" id="KW-0234">DNA repair</keyword>
<dbReference type="SUPFAM" id="SSF52540">
    <property type="entry name" value="P-loop containing nucleoside triphosphate hydrolases"/>
    <property type="match status" value="1"/>
</dbReference>
<feature type="domain" description="Helicase ATP-binding" evidence="8">
    <location>
        <begin position="240"/>
        <end position="391"/>
    </location>
</feature>
<dbReference type="Pfam" id="PF00270">
    <property type="entry name" value="DEAD"/>
    <property type="match status" value="1"/>
</dbReference>
<evidence type="ECO:0000256" key="3">
    <source>
        <dbReference type="ARBA" id="ARBA00022801"/>
    </source>
</evidence>
<organism evidence="10 11">
    <name type="scientific">Helicobacter ganmani</name>
    <dbReference type="NCBI Taxonomy" id="60246"/>
    <lineage>
        <taxon>Bacteria</taxon>
        <taxon>Pseudomonadati</taxon>
        <taxon>Campylobacterota</taxon>
        <taxon>Epsilonproteobacteria</taxon>
        <taxon>Campylobacterales</taxon>
        <taxon>Helicobacteraceae</taxon>
        <taxon>Helicobacter</taxon>
    </lineage>
</organism>
<proteinExistence type="predicted"/>
<keyword evidence="1" id="KW-0547">Nucleotide-binding</keyword>